<evidence type="ECO:0000256" key="3">
    <source>
        <dbReference type="ARBA" id="ARBA00022722"/>
    </source>
</evidence>
<evidence type="ECO:0000313" key="14">
    <source>
        <dbReference type="Proteomes" id="UP000038040"/>
    </source>
</evidence>
<comment type="subcellular location">
    <subcellularLocation>
        <location evidence="2">Nucleus</location>
    </subcellularLocation>
</comment>
<name>A0A158Q4W9_DRAME</name>
<dbReference type="GO" id="GO:0006302">
    <property type="term" value="P:double-strand break repair"/>
    <property type="evidence" value="ECO:0007669"/>
    <property type="project" value="TreeGrafter"/>
</dbReference>
<evidence type="ECO:0000256" key="11">
    <source>
        <dbReference type="ARBA" id="ARBA00023242"/>
    </source>
</evidence>
<keyword evidence="15" id="KW-1185">Reference proteome</keyword>
<dbReference type="GO" id="GO:0048476">
    <property type="term" value="C:Holliday junction resolvase complex"/>
    <property type="evidence" value="ECO:0007669"/>
    <property type="project" value="InterPro"/>
</dbReference>
<evidence type="ECO:0000256" key="9">
    <source>
        <dbReference type="ARBA" id="ARBA00023172"/>
    </source>
</evidence>
<evidence type="ECO:0000256" key="12">
    <source>
        <dbReference type="ARBA" id="ARBA00023254"/>
    </source>
</evidence>
<dbReference type="InterPro" id="IPR042530">
    <property type="entry name" value="EME1/EME2_C"/>
</dbReference>
<sequence length="355" mass="41234">MGDNKNDKCFSNIDDDIIVEFAAVRSNVSSKIACIESKKDDVGGCQKANPPINSIVNYDGNSLKKRERKAEIGAGKERKEFQKTIEKFERDVRSTYNTKCEHNLFCIISEDLDNLINGFKKSVERFFEKRNIANQLLFEEHGQVIYWRRKTLEVIVENEKLTRFEYMTLEPFFVFFLGGEAFTNLIKSHSFDGYIQNQRNGISFFSPRITVIVYGIHQVEINKIQIHFFDSLDDISVFIGQMHRSIAKRIKRSEGKQQIIGTEKGTKEEEMIISDWWSKMLKHIHRIGDDHCRTLLKHFPNPFDFMKKLNQQNASDAIKMIENIKTDRGRKIGPMLARKIYLVLTSSDGSEIIND</sequence>
<dbReference type="GO" id="GO:0005634">
    <property type="term" value="C:nucleus"/>
    <property type="evidence" value="ECO:0007669"/>
    <property type="project" value="UniProtKB-SubCell"/>
</dbReference>
<dbReference type="GO" id="GO:0008821">
    <property type="term" value="F:crossover junction DNA endonuclease activity"/>
    <property type="evidence" value="ECO:0007669"/>
    <property type="project" value="TreeGrafter"/>
</dbReference>
<evidence type="ECO:0000313" key="16">
    <source>
        <dbReference type="WBParaSite" id="DME_0000591201-mRNA-1"/>
    </source>
</evidence>
<reference evidence="16" key="1">
    <citation type="submission" date="2016-04" db="UniProtKB">
        <authorList>
            <consortium name="WormBaseParasite"/>
        </authorList>
    </citation>
    <scope>IDENTIFICATION</scope>
</reference>
<organism evidence="14 16">
    <name type="scientific">Dracunculus medinensis</name>
    <name type="common">Guinea worm</name>
    <dbReference type="NCBI Taxonomy" id="318479"/>
    <lineage>
        <taxon>Eukaryota</taxon>
        <taxon>Metazoa</taxon>
        <taxon>Ecdysozoa</taxon>
        <taxon>Nematoda</taxon>
        <taxon>Chromadorea</taxon>
        <taxon>Rhabditida</taxon>
        <taxon>Spirurina</taxon>
        <taxon>Dracunculoidea</taxon>
        <taxon>Dracunculidae</taxon>
        <taxon>Dracunculus</taxon>
    </lineage>
</organism>
<keyword evidence="12" id="KW-0469">Meiosis</keyword>
<evidence type="ECO:0000256" key="6">
    <source>
        <dbReference type="ARBA" id="ARBA00022763"/>
    </source>
</evidence>
<evidence type="ECO:0000313" key="15">
    <source>
        <dbReference type="Proteomes" id="UP000274756"/>
    </source>
</evidence>
<keyword evidence="6" id="KW-0227">DNA damage</keyword>
<keyword evidence="3" id="KW-0540">Nuclease</keyword>
<dbReference type="GO" id="GO:0031297">
    <property type="term" value="P:replication fork processing"/>
    <property type="evidence" value="ECO:0007669"/>
    <property type="project" value="TreeGrafter"/>
</dbReference>
<keyword evidence="10" id="KW-0234">DNA repair</keyword>
<protein>
    <submittedName>
        <fullName evidence="16">Crossover junction endonuclease MUS81</fullName>
    </submittedName>
</protein>
<keyword evidence="5" id="KW-0255">Endonuclease</keyword>
<dbReference type="InterPro" id="IPR033310">
    <property type="entry name" value="Mms4/EME1/EME2"/>
</dbReference>
<dbReference type="PANTHER" id="PTHR21077:SF5">
    <property type="entry name" value="CROSSOVER JUNCTION ENDONUCLEASE MMS4"/>
    <property type="match status" value="1"/>
</dbReference>
<dbReference type="Proteomes" id="UP000274756">
    <property type="component" value="Unassembled WGS sequence"/>
</dbReference>
<keyword evidence="11" id="KW-0539">Nucleus</keyword>
<evidence type="ECO:0000256" key="4">
    <source>
        <dbReference type="ARBA" id="ARBA00022723"/>
    </source>
</evidence>
<keyword evidence="8" id="KW-0460">Magnesium</keyword>
<keyword evidence="7" id="KW-0378">Hydrolase</keyword>
<reference evidence="13 15" key="2">
    <citation type="submission" date="2018-11" db="EMBL/GenBank/DDBJ databases">
        <authorList>
            <consortium name="Pathogen Informatics"/>
        </authorList>
    </citation>
    <scope>NUCLEOTIDE SEQUENCE [LARGE SCALE GENOMIC DNA]</scope>
</reference>
<gene>
    <name evidence="13" type="ORF">DME_LOCUS851</name>
</gene>
<dbReference type="WBParaSite" id="DME_0000591201-mRNA-1">
    <property type="protein sequence ID" value="DME_0000591201-mRNA-1"/>
    <property type="gene ID" value="DME_0000591201"/>
</dbReference>
<evidence type="ECO:0000256" key="8">
    <source>
        <dbReference type="ARBA" id="ARBA00022842"/>
    </source>
</evidence>
<evidence type="ECO:0000256" key="2">
    <source>
        <dbReference type="ARBA" id="ARBA00004123"/>
    </source>
</evidence>
<dbReference type="Gene3D" id="1.10.150.670">
    <property type="entry name" value="Crossover junction endonuclease EME1, DNA-binding domain"/>
    <property type="match status" value="1"/>
</dbReference>
<accession>A0A158Q4W9</accession>
<comment type="cofactor">
    <cofactor evidence="1">
        <name>Mg(2+)</name>
        <dbReference type="ChEBI" id="CHEBI:18420"/>
    </cofactor>
</comment>
<dbReference type="EMBL" id="UYYG01000009">
    <property type="protein sequence ID" value="VDN50878.1"/>
    <property type="molecule type" value="Genomic_DNA"/>
</dbReference>
<dbReference type="GO" id="GO:0031573">
    <property type="term" value="P:mitotic intra-S DNA damage checkpoint signaling"/>
    <property type="evidence" value="ECO:0007669"/>
    <property type="project" value="TreeGrafter"/>
</dbReference>
<dbReference type="PANTHER" id="PTHR21077">
    <property type="entry name" value="EME1 PROTEIN"/>
    <property type="match status" value="1"/>
</dbReference>
<dbReference type="Proteomes" id="UP000038040">
    <property type="component" value="Unplaced"/>
</dbReference>
<evidence type="ECO:0000313" key="13">
    <source>
        <dbReference type="EMBL" id="VDN50878.1"/>
    </source>
</evidence>
<evidence type="ECO:0000256" key="10">
    <source>
        <dbReference type="ARBA" id="ARBA00023204"/>
    </source>
</evidence>
<keyword evidence="9" id="KW-0233">DNA recombination</keyword>
<evidence type="ECO:0000256" key="7">
    <source>
        <dbReference type="ARBA" id="ARBA00022801"/>
    </source>
</evidence>
<dbReference type="GO" id="GO:0000712">
    <property type="term" value="P:resolution of meiotic recombination intermediates"/>
    <property type="evidence" value="ECO:0007669"/>
    <property type="project" value="TreeGrafter"/>
</dbReference>
<evidence type="ECO:0000256" key="5">
    <source>
        <dbReference type="ARBA" id="ARBA00022759"/>
    </source>
</evidence>
<dbReference type="GO" id="GO:0046872">
    <property type="term" value="F:metal ion binding"/>
    <property type="evidence" value="ECO:0007669"/>
    <property type="project" value="UniProtKB-KW"/>
</dbReference>
<keyword evidence="4" id="KW-0479">Metal-binding</keyword>
<proteinExistence type="predicted"/>
<dbReference type="OrthoDB" id="343092at2759"/>
<evidence type="ECO:0000256" key="1">
    <source>
        <dbReference type="ARBA" id="ARBA00001946"/>
    </source>
</evidence>
<dbReference type="AlphaFoldDB" id="A0A158Q4W9"/>